<dbReference type="Proteomes" id="UP000001055">
    <property type="component" value="Unassembled WGS sequence"/>
</dbReference>
<protein>
    <submittedName>
        <fullName evidence="1">Uncharacterized protein</fullName>
    </submittedName>
</protein>
<sequence>MASRRSVAGGTDLDRAEAKLQRQQSIDKEKLQLQERIYWLNTLHSVYDRSIVPYCRSWNLQFAEELQARLPVEIRNLVYQYL</sequence>
<dbReference type="RefSeq" id="XP_001793422.1">
    <property type="nucleotide sequence ID" value="XM_001793370.1"/>
</dbReference>
<dbReference type="KEGG" id="pno:SNOG_02829"/>
<gene>
    <name evidence="1" type="ORF">SNOG_02829</name>
</gene>
<name>Q0UZI5_PHANO</name>
<proteinExistence type="predicted"/>
<dbReference type="InParanoid" id="Q0UZI5"/>
<accession>Q0UZI5</accession>
<dbReference type="GeneID" id="5970279"/>
<evidence type="ECO:0000313" key="1">
    <source>
        <dbReference type="EMBL" id="EAT89560.1"/>
    </source>
</evidence>
<organism evidence="1 2">
    <name type="scientific">Phaeosphaeria nodorum (strain SN15 / ATCC MYA-4574 / FGSC 10173)</name>
    <name type="common">Glume blotch fungus</name>
    <name type="synonym">Parastagonospora nodorum</name>
    <dbReference type="NCBI Taxonomy" id="321614"/>
    <lineage>
        <taxon>Eukaryota</taxon>
        <taxon>Fungi</taxon>
        <taxon>Dikarya</taxon>
        <taxon>Ascomycota</taxon>
        <taxon>Pezizomycotina</taxon>
        <taxon>Dothideomycetes</taxon>
        <taxon>Pleosporomycetidae</taxon>
        <taxon>Pleosporales</taxon>
        <taxon>Pleosporineae</taxon>
        <taxon>Phaeosphaeriaceae</taxon>
        <taxon>Parastagonospora</taxon>
    </lineage>
</organism>
<reference evidence="2" key="1">
    <citation type="journal article" date="2007" name="Plant Cell">
        <title>Dothideomycete-plant interactions illuminated by genome sequencing and EST analysis of the wheat pathogen Stagonospora nodorum.</title>
        <authorList>
            <person name="Hane J.K."/>
            <person name="Lowe R.G."/>
            <person name="Solomon P.S."/>
            <person name="Tan K.C."/>
            <person name="Schoch C.L."/>
            <person name="Spatafora J.W."/>
            <person name="Crous P.W."/>
            <person name="Kodira C."/>
            <person name="Birren B.W."/>
            <person name="Galagan J.E."/>
            <person name="Torriani S.F."/>
            <person name="McDonald B.A."/>
            <person name="Oliver R.P."/>
        </authorList>
    </citation>
    <scope>NUCLEOTIDE SEQUENCE [LARGE SCALE GENOMIC DNA]</scope>
    <source>
        <strain evidence="2">SN15 / ATCC MYA-4574 / FGSC 10173</strain>
    </source>
</reference>
<dbReference type="AlphaFoldDB" id="Q0UZI5"/>
<evidence type="ECO:0000313" key="2">
    <source>
        <dbReference type="Proteomes" id="UP000001055"/>
    </source>
</evidence>
<dbReference type="EMBL" id="CH445328">
    <property type="protein sequence ID" value="EAT89560.1"/>
    <property type="molecule type" value="Genomic_DNA"/>
</dbReference>